<evidence type="ECO:0000256" key="3">
    <source>
        <dbReference type="ARBA" id="ARBA00038412"/>
    </source>
</evidence>
<proteinExistence type="inferred from homology"/>
<reference evidence="6 7" key="1">
    <citation type="journal article" date="2014" name="Int. J. Syst. Evol. Microbiol.">
        <title>Phylogenomics and the dynamic genome evolution of the genus Streptococcus.</title>
        <authorList>
            <consortium name="The Broad Institute Genome Sequencing Platform"/>
            <person name="Richards V.P."/>
            <person name="Palmer S.R."/>
            <person name="Pavinski Bitar P.D."/>
            <person name="Qin X."/>
            <person name="Weinstock G.M."/>
            <person name="Highlander S.K."/>
            <person name="Town C.D."/>
            <person name="Burne R.A."/>
            <person name="Stanhope M.J."/>
        </authorList>
    </citation>
    <scope>NUCLEOTIDE SEQUENCE [LARGE SCALE GENOMIC DNA]</scope>
    <source>
        <strain evidence="6 7">2285-97</strain>
    </source>
</reference>
<evidence type="ECO:0000256" key="4">
    <source>
        <dbReference type="ARBA" id="ARBA00040194"/>
    </source>
</evidence>
<keyword evidence="1" id="KW-0540">Nuclease</keyword>
<dbReference type="Gene3D" id="1.10.30.50">
    <property type="match status" value="1"/>
</dbReference>
<keyword evidence="7" id="KW-1185">Reference proteome</keyword>
<gene>
    <name evidence="6" type="ORF">STRUR_0822</name>
</gene>
<evidence type="ECO:0000259" key="5">
    <source>
        <dbReference type="SMART" id="SM00507"/>
    </source>
</evidence>
<dbReference type="GO" id="GO:0003676">
    <property type="term" value="F:nucleic acid binding"/>
    <property type="evidence" value="ECO:0007669"/>
    <property type="project" value="InterPro"/>
</dbReference>
<dbReference type="GO" id="GO:0008270">
    <property type="term" value="F:zinc ion binding"/>
    <property type="evidence" value="ECO:0007669"/>
    <property type="project" value="InterPro"/>
</dbReference>
<dbReference type="Proteomes" id="UP000005388">
    <property type="component" value="Unassembled WGS sequence"/>
</dbReference>
<dbReference type="PANTHER" id="PTHR41286:SF1">
    <property type="entry name" value="HNH NUCLEASE YAJD-RELATED"/>
    <property type="match status" value="1"/>
</dbReference>
<dbReference type="EMBL" id="AEUZ02000001">
    <property type="protein sequence ID" value="EHJ56619.1"/>
    <property type="molecule type" value="Genomic_DNA"/>
</dbReference>
<organism evidence="6 7">
    <name type="scientific">Streptococcus urinalis 2285-97</name>
    <dbReference type="NCBI Taxonomy" id="764291"/>
    <lineage>
        <taxon>Bacteria</taxon>
        <taxon>Bacillati</taxon>
        <taxon>Bacillota</taxon>
        <taxon>Bacilli</taxon>
        <taxon>Lactobacillales</taxon>
        <taxon>Streptococcaceae</taxon>
        <taxon>Streptococcus</taxon>
    </lineage>
</organism>
<dbReference type="STRING" id="764291.STRUR_0822"/>
<dbReference type="InterPro" id="IPR003615">
    <property type="entry name" value="HNH_nuc"/>
</dbReference>
<dbReference type="PANTHER" id="PTHR41286">
    <property type="entry name" value="HNH NUCLEASE YAJD-RELATED"/>
    <property type="match status" value="1"/>
</dbReference>
<dbReference type="GO" id="GO:0005829">
    <property type="term" value="C:cytosol"/>
    <property type="evidence" value="ECO:0007669"/>
    <property type="project" value="TreeGrafter"/>
</dbReference>
<dbReference type="GO" id="GO:0004519">
    <property type="term" value="F:endonuclease activity"/>
    <property type="evidence" value="ECO:0007669"/>
    <property type="project" value="UniProtKB-KW"/>
</dbReference>
<name>G5KEI8_9STRE</name>
<accession>G5KEI8</accession>
<keyword evidence="6" id="KW-0255">Endonuclease</keyword>
<keyword evidence="2" id="KW-0378">Hydrolase</keyword>
<evidence type="ECO:0000256" key="2">
    <source>
        <dbReference type="ARBA" id="ARBA00022801"/>
    </source>
</evidence>
<dbReference type="AlphaFoldDB" id="G5KEI8"/>
<evidence type="ECO:0000313" key="7">
    <source>
        <dbReference type="Proteomes" id="UP000005388"/>
    </source>
</evidence>
<sequence length="172" mass="20638">MPQVRRCKADRCHTLVDQSHYFCDRHRGQEERYIAKQNERASRSRYNKYTRNRNNHKIEQYKFYRSKAWVDMRQAILNEQYYLCQYCMANRRVTPNSKTVDHVTPIEIAPELRLHKDNLVVTCRACHNIKTKLEQEIYGTGQNNEHKNTAIRLSVNQWAKLIARNQDVREGI</sequence>
<dbReference type="GO" id="GO:0016787">
    <property type="term" value="F:hydrolase activity"/>
    <property type="evidence" value="ECO:0007669"/>
    <property type="project" value="UniProtKB-KW"/>
</dbReference>
<dbReference type="InterPro" id="IPR002711">
    <property type="entry name" value="HNH"/>
</dbReference>
<feature type="domain" description="HNH nuclease" evidence="5">
    <location>
        <begin position="72"/>
        <end position="128"/>
    </location>
</feature>
<evidence type="ECO:0000256" key="1">
    <source>
        <dbReference type="ARBA" id="ARBA00022722"/>
    </source>
</evidence>
<dbReference type="eggNOG" id="COG1403">
    <property type="taxonomic scope" value="Bacteria"/>
</dbReference>
<dbReference type="Pfam" id="PF01844">
    <property type="entry name" value="HNH"/>
    <property type="match status" value="1"/>
</dbReference>
<dbReference type="CDD" id="cd00085">
    <property type="entry name" value="HNHc"/>
    <property type="match status" value="1"/>
</dbReference>
<protein>
    <recommendedName>
        <fullName evidence="4">Putative HNH nuclease YajD</fullName>
    </recommendedName>
</protein>
<comment type="caution">
    <text evidence="6">The sequence shown here is derived from an EMBL/GenBank/DDBJ whole genome shotgun (WGS) entry which is preliminary data.</text>
</comment>
<evidence type="ECO:0000313" key="6">
    <source>
        <dbReference type="EMBL" id="EHJ56619.1"/>
    </source>
</evidence>
<dbReference type="SMART" id="SM00507">
    <property type="entry name" value="HNHc"/>
    <property type="match status" value="1"/>
</dbReference>
<comment type="similarity">
    <text evidence="3">Belongs to the HNH nuclease family.</text>
</comment>